<name>A0A4R2IEU3_9GAMM</name>
<sequence length="197" mass="19378">MSDLTRQVLSHLDPASIEAIASRLGIDPAQAEAAIQQAVPVVVGGLARNAQTDAGADALHRAAQDHAGGDIGSILGSVLGGGGDGGAILGHIFGRRQDQAAQNIGQASGIGSANAGALLSMLAPIVMAALGNMTQRQGDGSGGLGDLLGRELQTIGQGQHGGLLGSILDQDGDGQLGLSDLLKVGSQMLGGAARGRA</sequence>
<dbReference type="PROSITE" id="PS00018">
    <property type="entry name" value="EF_HAND_1"/>
    <property type="match status" value="1"/>
</dbReference>
<dbReference type="InterPro" id="IPR018247">
    <property type="entry name" value="EF_Hand_1_Ca_BS"/>
</dbReference>
<dbReference type="AlphaFoldDB" id="A0A4R2IEU3"/>
<dbReference type="InterPro" id="IPR009282">
    <property type="entry name" value="DUF937"/>
</dbReference>
<keyword evidence="2" id="KW-1185">Reference proteome</keyword>
<proteinExistence type="predicted"/>
<gene>
    <name evidence="1" type="ORF">EV148_101630</name>
</gene>
<evidence type="ECO:0000313" key="1">
    <source>
        <dbReference type="EMBL" id="TCO43211.1"/>
    </source>
</evidence>
<dbReference type="InterPro" id="IPR027405">
    <property type="entry name" value="YidB-like"/>
</dbReference>
<protein>
    <submittedName>
        <fullName evidence="1">Uncharacterized protein DUF937</fullName>
    </submittedName>
</protein>
<dbReference type="Proteomes" id="UP000294862">
    <property type="component" value="Unassembled WGS sequence"/>
</dbReference>
<evidence type="ECO:0000313" key="2">
    <source>
        <dbReference type="Proteomes" id="UP000294862"/>
    </source>
</evidence>
<dbReference type="OrthoDB" id="5957149at2"/>
<comment type="caution">
    <text evidence="1">The sequence shown here is derived from an EMBL/GenBank/DDBJ whole genome shotgun (WGS) entry which is preliminary data.</text>
</comment>
<dbReference type="EMBL" id="SLWQ01000001">
    <property type="protein sequence ID" value="TCO43211.1"/>
    <property type="molecule type" value="Genomic_DNA"/>
</dbReference>
<dbReference type="RefSeq" id="WP_131993305.1">
    <property type="nucleotide sequence ID" value="NZ_JACGXM010000002.1"/>
</dbReference>
<dbReference type="Gene3D" id="1.10.10.690">
    <property type="entry name" value="YidB-like"/>
    <property type="match status" value="1"/>
</dbReference>
<reference evidence="1 2" key="1">
    <citation type="journal article" date="2015" name="Stand. Genomic Sci.">
        <title>Genomic Encyclopedia of Bacterial and Archaeal Type Strains, Phase III: the genomes of soil and plant-associated and newly described type strains.</title>
        <authorList>
            <person name="Whitman W.B."/>
            <person name="Woyke T."/>
            <person name="Klenk H.P."/>
            <person name="Zhou Y."/>
            <person name="Lilburn T.G."/>
            <person name="Beck B.J."/>
            <person name="De Vos P."/>
            <person name="Vandamme P."/>
            <person name="Eisen J.A."/>
            <person name="Garrity G."/>
            <person name="Hugenholtz P."/>
            <person name="Kyrpides N.C."/>
        </authorList>
    </citation>
    <scope>NUCLEOTIDE SEQUENCE [LARGE SCALE GENOMIC DNA]</scope>
    <source>
        <strain evidence="1 2">A3</strain>
    </source>
</reference>
<dbReference type="Pfam" id="PF06078">
    <property type="entry name" value="DUF937"/>
    <property type="match status" value="1"/>
</dbReference>
<organism evidence="1 2">
    <name type="scientific">Dokdonella fugitiva</name>
    <dbReference type="NCBI Taxonomy" id="328517"/>
    <lineage>
        <taxon>Bacteria</taxon>
        <taxon>Pseudomonadati</taxon>
        <taxon>Pseudomonadota</taxon>
        <taxon>Gammaproteobacteria</taxon>
        <taxon>Lysobacterales</taxon>
        <taxon>Rhodanobacteraceae</taxon>
        <taxon>Dokdonella</taxon>
    </lineage>
</organism>
<accession>A0A4R2IEU3</accession>